<dbReference type="GO" id="GO:0003676">
    <property type="term" value="F:nucleic acid binding"/>
    <property type="evidence" value="ECO:0007669"/>
    <property type="project" value="InterPro"/>
</dbReference>
<protein>
    <submittedName>
        <fullName evidence="1">Transposase</fullName>
    </submittedName>
</protein>
<evidence type="ECO:0000313" key="1">
    <source>
        <dbReference type="EMBL" id="KKO75212.1"/>
    </source>
</evidence>
<dbReference type="EMBL" id="JPQZ01000028">
    <property type="protein sequence ID" value="KKO75212.1"/>
    <property type="molecule type" value="Genomic_DNA"/>
</dbReference>
<accession>A0A0F9YRL1</accession>
<dbReference type="GeneID" id="36319861"/>
<comment type="caution">
    <text evidence="1">The sequence shown here is derived from an EMBL/GenBank/DDBJ whole genome shotgun (WGS) entry which is preliminary data.</text>
</comment>
<proteinExistence type="predicted"/>
<organism evidence="1 2">
    <name type="scientific">Vairimorpha ceranae</name>
    <dbReference type="NCBI Taxonomy" id="40302"/>
    <lineage>
        <taxon>Eukaryota</taxon>
        <taxon>Fungi</taxon>
        <taxon>Fungi incertae sedis</taxon>
        <taxon>Microsporidia</taxon>
        <taxon>Nosematidae</taxon>
        <taxon>Vairimorpha</taxon>
    </lineage>
</organism>
<dbReference type="VEuPathDB" id="MicrosporidiaDB:AAJ76_2800031995"/>
<dbReference type="InterPro" id="IPR036397">
    <property type="entry name" value="RNaseH_sf"/>
</dbReference>
<name>A0A0F9YRL1_9MICR</name>
<evidence type="ECO:0000313" key="2">
    <source>
        <dbReference type="Proteomes" id="UP000034350"/>
    </source>
</evidence>
<dbReference type="Gene3D" id="3.30.420.10">
    <property type="entry name" value="Ribonuclease H-like superfamily/Ribonuclease H"/>
    <property type="match status" value="1"/>
</dbReference>
<reference evidence="1 2" key="1">
    <citation type="journal article" date="2015" name="Environ. Microbiol.">
        <title>Genome analyses suggest the presence of polyploidy and recent human-driven expansions in eight global populations of the honeybee pathogen Nosema ceranae.</title>
        <authorList>
            <person name="Pelin A."/>
            <person name="Selman M."/>
            <person name="Aris-Brosou S."/>
            <person name="Farinelli L."/>
            <person name="Corradi N."/>
        </authorList>
    </citation>
    <scope>NUCLEOTIDE SEQUENCE [LARGE SCALE GENOMIC DNA]</scope>
    <source>
        <strain evidence="1 2">PA08 1199</strain>
    </source>
</reference>
<keyword evidence="2" id="KW-1185">Reference proteome</keyword>
<dbReference type="AlphaFoldDB" id="A0A0F9YRL1"/>
<dbReference type="Proteomes" id="UP000034350">
    <property type="component" value="Unassembled WGS sequence"/>
</dbReference>
<sequence>MVWTCFSYYGVGKLLFIEGKMNSIKYISILTDNLDAFAEMMGLPECFFQQDNNLKHTANITKQWFAANNGMLSAWPSKSQI</sequence>
<dbReference type="OrthoDB" id="2193919at2759"/>
<dbReference type="RefSeq" id="XP_024330954.1">
    <property type="nucleotide sequence ID" value="XM_024474932.1"/>
</dbReference>
<gene>
    <name evidence="1" type="ORF">AAJ76_2800031995</name>
</gene>